<protein>
    <recommendedName>
        <fullName evidence="1">ATP-dependent DNA helicase</fullName>
        <ecNumber evidence="1">5.6.2.3</ecNumber>
    </recommendedName>
</protein>
<keyword evidence="1" id="KW-0347">Helicase</keyword>
<comment type="cofactor">
    <cofactor evidence="1">
        <name>Mg(2+)</name>
        <dbReference type="ChEBI" id="CHEBI:18420"/>
    </cofactor>
</comment>
<dbReference type="Pfam" id="PF05970">
    <property type="entry name" value="PIF1"/>
    <property type="match status" value="1"/>
</dbReference>
<keyword evidence="1" id="KW-0067">ATP-binding</keyword>
<evidence type="ECO:0000259" key="2">
    <source>
        <dbReference type="Pfam" id="PF05970"/>
    </source>
</evidence>
<dbReference type="PANTHER" id="PTHR10492">
    <property type="match status" value="1"/>
</dbReference>
<dbReference type="GO" id="GO:0016787">
    <property type="term" value="F:hydrolase activity"/>
    <property type="evidence" value="ECO:0007669"/>
    <property type="project" value="UniProtKB-KW"/>
</dbReference>
<dbReference type="PANTHER" id="PTHR10492:SF57">
    <property type="entry name" value="ATP-DEPENDENT DNA HELICASE"/>
    <property type="match status" value="1"/>
</dbReference>
<dbReference type="GO" id="GO:0005524">
    <property type="term" value="F:ATP binding"/>
    <property type="evidence" value="ECO:0007669"/>
    <property type="project" value="UniProtKB-KW"/>
</dbReference>
<sequence>MPSLTRGLFYDPWRADFGNVVSENYLSLYIPILDPKELGLNSELMPIPGASQPADLQHQTSLIILDEAPMQHKFDISAVNKTLRDILESEGRLFGGMLVVAGGDVA</sequence>
<organism evidence="3 4">
    <name type="scientific">Piedraia hortae CBS 480.64</name>
    <dbReference type="NCBI Taxonomy" id="1314780"/>
    <lineage>
        <taxon>Eukaryota</taxon>
        <taxon>Fungi</taxon>
        <taxon>Dikarya</taxon>
        <taxon>Ascomycota</taxon>
        <taxon>Pezizomycotina</taxon>
        <taxon>Dothideomycetes</taxon>
        <taxon>Dothideomycetidae</taxon>
        <taxon>Capnodiales</taxon>
        <taxon>Piedraiaceae</taxon>
        <taxon>Piedraia</taxon>
    </lineage>
</organism>
<proteinExistence type="inferred from homology"/>
<dbReference type="GO" id="GO:0000723">
    <property type="term" value="P:telomere maintenance"/>
    <property type="evidence" value="ECO:0007669"/>
    <property type="project" value="InterPro"/>
</dbReference>
<reference evidence="3" key="1">
    <citation type="journal article" date="2020" name="Stud. Mycol.">
        <title>101 Dothideomycetes genomes: a test case for predicting lifestyles and emergence of pathogens.</title>
        <authorList>
            <person name="Haridas S."/>
            <person name="Albert R."/>
            <person name="Binder M."/>
            <person name="Bloem J."/>
            <person name="Labutti K."/>
            <person name="Salamov A."/>
            <person name="Andreopoulos B."/>
            <person name="Baker S."/>
            <person name="Barry K."/>
            <person name="Bills G."/>
            <person name="Bluhm B."/>
            <person name="Cannon C."/>
            <person name="Castanera R."/>
            <person name="Culley D."/>
            <person name="Daum C."/>
            <person name="Ezra D."/>
            <person name="Gonzalez J."/>
            <person name="Henrissat B."/>
            <person name="Kuo A."/>
            <person name="Liang C."/>
            <person name="Lipzen A."/>
            <person name="Lutzoni F."/>
            <person name="Magnuson J."/>
            <person name="Mondo S."/>
            <person name="Nolan M."/>
            <person name="Ohm R."/>
            <person name="Pangilinan J."/>
            <person name="Park H.-J."/>
            <person name="Ramirez L."/>
            <person name="Alfaro M."/>
            <person name="Sun H."/>
            <person name="Tritt A."/>
            <person name="Yoshinaga Y."/>
            <person name="Zwiers L.-H."/>
            <person name="Turgeon B."/>
            <person name="Goodwin S."/>
            <person name="Spatafora J."/>
            <person name="Crous P."/>
            <person name="Grigoriev I."/>
        </authorList>
    </citation>
    <scope>NUCLEOTIDE SEQUENCE</scope>
    <source>
        <strain evidence="3">CBS 480.64</strain>
    </source>
</reference>
<keyword evidence="1" id="KW-0233">DNA recombination</keyword>
<dbReference type="EMBL" id="MU005981">
    <property type="protein sequence ID" value="KAF2860499.1"/>
    <property type="molecule type" value="Genomic_DNA"/>
</dbReference>
<keyword evidence="1" id="KW-0378">Hydrolase</keyword>
<keyword evidence="1" id="KW-0227">DNA damage</keyword>
<comment type="catalytic activity">
    <reaction evidence="1">
        <text>ATP + H2O = ADP + phosphate + H(+)</text>
        <dbReference type="Rhea" id="RHEA:13065"/>
        <dbReference type="ChEBI" id="CHEBI:15377"/>
        <dbReference type="ChEBI" id="CHEBI:15378"/>
        <dbReference type="ChEBI" id="CHEBI:30616"/>
        <dbReference type="ChEBI" id="CHEBI:43474"/>
        <dbReference type="ChEBI" id="CHEBI:456216"/>
        <dbReference type="EC" id="5.6.2.3"/>
    </reaction>
</comment>
<dbReference type="GO" id="GO:0006310">
    <property type="term" value="P:DNA recombination"/>
    <property type="evidence" value="ECO:0007669"/>
    <property type="project" value="UniProtKB-KW"/>
</dbReference>
<dbReference type="AlphaFoldDB" id="A0A6A7C0H4"/>
<evidence type="ECO:0000313" key="4">
    <source>
        <dbReference type="Proteomes" id="UP000799421"/>
    </source>
</evidence>
<evidence type="ECO:0000313" key="3">
    <source>
        <dbReference type="EMBL" id="KAF2860499.1"/>
    </source>
</evidence>
<dbReference type="GO" id="GO:0006281">
    <property type="term" value="P:DNA repair"/>
    <property type="evidence" value="ECO:0007669"/>
    <property type="project" value="UniProtKB-KW"/>
</dbReference>
<keyword evidence="4" id="KW-1185">Reference proteome</keyword>
<accession>A0A6A7C0H4</accession>
<evidence type="ECO:0000256" key="1">
    <source>
        <dbReference type="RuleBase" id="RU363044"/>
    </source>
</evidence>
<dbReference type="InterPro" id="IPR010285">
    <property type="entry name" value="DNA_helicase_pif1-like_DEAD"/>
</dbReference>
<gene>
    <name evidence="3" type="ORF">K470DRAFT_270720</name>
</gene>
<dbReference type="OrthoDB" id="4360910at2759"/>
<dbReference type="EC" id="5.6.2.3" evidence="1"/>
<comment type="similarity">
    <text evidence="1">Belongs to the helicase family.</text>
</comment>
<dbReference type="Proteomes" id="UP000799421">
    <property type="component" value="Unassembled WGS sequence"/>
</dbReference>
<keyword evidence="1" id="KW-0547">Nucleotide-binding</keyword>
<feature type="domain" description="DNA helicase Pif1-like DEAD-box helicase" evidence="2">
    <location>
        <begin position="47"/>
        <end position="105"/>
    </location>
</feature>
<dbReference type="GO" id="GO:0043139">
    <property type="term" value="F:5'-3' DNA helicase activity"/>
    <property type="evidence" value="ECO:0007669"/>
    <property type="project" value="UniProtKB-EC"/>
</dbReference>
<keyword evidence="1" id="KW-0234">DNA repair</keyword>
<name>A0A6A7C0H4_9PEZI</name>